<feature type="region of interest" description="Disordered" evidence="1">
    <location>
        <begin position="47"/>
        <end position="70"/>
    </location>
</feature>
<feature type="non-terminal residue" evidence="2">
    <location>
        <position position="1"/>
    </location>
</feature>
<name>A0A8S0UMB6_OLEEU</name>
<organism evidence="2 3">
    <name type="scientific">Olea europaea subsp. europaea</name>
    <dbReference type="NCBI Taxonomy" id="158383"/>
    <lineage>
        <taxon>Eukaryota</taxon>
        <taxon>Viridiplantae</taxon>
        <taxon>Streptophyta</taxon>
        <taxon>Embryophyta</taxon>
        <taxon>Tracheophyta</taxon>
        <taxon>Spermatophyta</taxon>
        <taxon>Magnoliopsida</taxon>
        <taxon>eudicotyledons</taxon>
        <taxon>Gunneridae</taxon>
        <taxon>Pentapetalae</taxon>
        <taxon>asterids</taxon>
        <taxon>lamiids</taxon>
        <taxon>Lamiales</taxon>
        <taxon>Oleaceae</taxon>
        <taxon>Oleeae</taxon>
        <taxon>Olea</taxon>
    </lineage>
</organism>
<keyword evidence="3" id="KW-1185">Reference proteome</keyword>
<evidence type="ECO:0000313" key="2">
    <source>
        <dbReference type="EMBL" id="CAA3018797.1"/>
    </source>
</evidence>
<comment type="caution">
    <text evidence="2">The sequence shown here is derived from an EMBL/GenBank/DDBJ whole genome shotgun (WGS) entry which is preliminary data.</text>
</comment>
<dbReference type="Gramene" id="OE9A076129T1">
    <property type="protein sequence ID" value="OE9A076129C1"/>
    <property type="gene ID" value="OE9A076129"/>
</dbReference>
<gene>
    <name evidence="2" type="ORF">OLEA9_A076129</name>
</gene>
<evidence type="ECO:0000256" key="1">
    <source>
        <dbReference type="SAM" id="MobiDB-lite"/>
    </source>
</evidence>
<accession>A0A8S0UMB6</accession>
<dbReference type="Proteomes" id="UP000594638">
    <property type="component" value="Unassembled WGS sequence"/>
</dbReference>
<sequence length="70" mass="7619">TDVISTILMVLSWQSRVIARSLKLVFNGIRQLGLCPFETKTKIKRSCGSNSTPSINPASLLNQSCSSPSH</sequence>
<dbReference type="AlphaFoldDB" id="A0A8S0UMB6"/>
<proteinExistence type="predicted"/>
<feature type="non-terminal residue" evidence="2">
    <location>
        <position position="70"/>
    </location>
</feature>
<protein>
    <submittedName>
        <fullName evidence="2">Uncharacterized protein</fullName>
    </submittedName>
</protein>
<dbReference type="EMBL" id="CACTIH010007935">
    <property type="protein sequence ID" value="CAA3018797.1"/>
    <property type="molecule type" value="Genomic_DNA"/>
</dbReference>
<evidence type="ECO:0000313" key="3">
    <source>
        <dbReference type="Proteomes" id="UP000594638"/>
    </source>
</evidence>
<reference evidence="2 3" key="1">
    <citation type="submission" date="2019-12" db="EMBL/GenBank/DDBJ databases">
        <authorList>
            <person name="Alioto T."/>
            <person name="Alioto T."/>
            <person name="Gomez Garrido J."/>
        </authorList>
    </citation>
    <scope>NUCLEOTIDE SEQUENCE [LARGE SCALE GENOMIC DNA]</scope>
</reference>